<feature type="chain" id="PRO_5033669815" evidence="6">
    <location>
        <begin position="18"/>
        <end position="349"/>
    </location>
</feature>
<dbReference type="Gene3D" id="1.10.238.20">
    <property type="entry name" value="Pheromone/general odorant binding protein domain"/>
    <property type="match status" value="2"/>
</dbReference>
<protein>
    <submittedName>
        <fullName evidence="7">General odorant-binding protein 45</fullName>
    </submittedName>
</protein>
<evidence type="ECO:0000256" key="4">
    <source>
        <dbReference type="ARBA" id="ARBA00022729"/>
    </source>
</evidence>
<keyword evidence="4 6" id="KW-0732">Signal</keyword>
<dbReference type="EMBL" id="HBUE01189327">
    <property type="protein sequence ID" value="CAG6524262.1"/>
    <property type="molecule type" value="Transcribed_RNA"/>
</dbReference>
<dbReference type="InterPro" id="IPR036728">
    <property type="entry name" value="PBP_GOBP_sf"/>
</dbReference>
<keyword evidence="5" id="KW-1015">Disulfide bond</keyword>
<dbReference type="GO" id="GO:0005549">
    <property type="term" value="F:odorant binding"/>
    <property type="evidence" value="ECO:0007669"/>
    <property type="project" value="InterPro"/>
</dbReference>
<dbReference type="EMBL" id="HBUE01295136">
    <property type="protein sequence ID" value="CAG6575943.1"/>
    <property type="molecule type" value="Transcribed_RNA"/>
</dbReference>
<dbReference type="PANTHER" id="PTHR11857:SF46">
    <property type="entry name" value="GENERAL ODORANT-BINDING PROTEIN 99A-RELATED"/>
    <property type="match status" value="1"/>
</dbReference>
<sequence length="349" mass="38704">MNSLPTLLLLTITSVLSANHNLVQKSVCRANRECYQYLRGSPECGARCQQIVLRAWDDNTGLDAVPYGRHFQPGCRDQLHKNRTDQCIECQRGSSQREDHCRRSAIAFGCYRDQYGELLKSPQVVPMPDLLLRSTVEQCAQILQISDRQIADANLHLTPAGHRLMRCVIIREGFYSDADGPNLDRLYVQCGGYQRGEAAFKQHFQTCHKRILTQNPNAPTLASKLATECIPRASPNQRDVVPSSNPSIELPARTSPASCRATQMIVCASSCNNFAIARQCSSSSIVGPIQLSIILASFPRENGFPITGPLIQTLPAEARSCIVNQFRYCRSNCLPEAIDRNCHAAEDGN</sequence>
<dbReference type="PANTHER" id="PTHR11857">
    <property type="entry name" value="ODORANT BINDING PROTEIN-RELATED"/>
    <property type="match status" value="1"/>
</dbReference>
<proteinExistence type="inferred from homology"/>
<dbReference type="GO" id="GO:0005615">
    <property type="term" value="C:extracellular space"/>
    <property type="evidence" value="ECO:0007669"/>
    <property type="project" value="TreeGrafter"/>
</dbReference>
<organism evidence="7">
    <name type="scientific">Culex pipiens</name>
    <name type="common">House mosquito</name>
    <dbReference type="NCBI Taxonomy" id="7175"/>
    <lineage>
        <taxon>Eukaryota</taxon>
        <taxon>Metazoa</taxon>
        <taxon>Ecdysozoa</taxon>
        <taxon>Arthropoda</taxon>
        <taxon>Hexapoda</taxon>
        <taxon>Insecta</taxon>
        <taxon>Pterygota</taxon>
        <taxon>Neoptera</taxon>
        <taxon>Endopterygota</taxon>
        <taxon>Diptera</taxon>
        <taxon>Nematocera</taxon>
        <taxon>Culicoidea</taxon>
        <taxon>Culicidae</taxon>
        <taxon>Culicinae</taxon>
        <taxon>Culicini</taxon>
        <taxon>Culex</taxon>
        <taxon>Culex</taxon>
    </lineage>
</organism>
<evidence type="ECO:0000256" key="2">
    <source>
        <dbReference type="ARBA" id="ARBA00008098"/>
    </source>
</evidence>
<evidence type="ECO:0000256" key="3">
    <source>
        <dbReference type="ARBA" id="ARBA00022525"/>
    </source>
</evidence>
<keyword evidence="3" id="KW-0964">Secreted</keyword>
<evidence type="ECO:0000313" key="7">
    <source>
        <dbReference type="EMBL" id="CAG6575943.1"/>
    </source>
</evidence>
<dbReference type="SUPFAM" id="SSF47565">
    <property type="entry name" value="Insect pheromone/odorant-binding proteins"/>
    <property type="match status" value="2"/>
</dbReference>
<evidence type="ECO:0000256" key="5">
    <source>
        <dbReference type="ARBA" id="ARBA00023157"/>
    </source>
</evidence>
<comment type="similarity">
    <text evidence="2">Belongs to the PBP/GOBP family.</text>
</comment>
<dbReference type="AlphaFoldDB" id="A0A8D8JSB8"/>
<dbReference type="GO" id="GO:0007608">
    <property type="term" value="P:sensory perception of smell"/>
    <property type="evidence" value="ECO:0007669"/>
    <property type="project" value="TreeGrafter"/>
</dbReference>
<reference evidence="7" key="1">
    <citation type="submission" date="2021-05" db="EMBL/GenBank/DDBJ databases">
        <authorList>
            <person name="Alioto T."/>
            <person name="Alioto T."/>
            <person name="Gomez Garrido J."/>
        </authorList>
    </citation>
    <scope>NUCLEOTIDE SEQUENCE</scope>
</reference>
<evidence type="ECO:0000256" key="6">
    <source>
        <dbReference type="SAM" id="SignalP"/>
    </source>
</evidence>
<name>A0A8D8JSB8_CULPI</name>
<dbReference type="Pfam" id="PF01395">
    <property type="entry name" value="PBP_GOBP"/>
    <property type="match status" value="1"/>
</dbReference>
<feature type="signal peptide" evidence="6">
    <location>
        <begin position="1"/>
        <end position="17"/>
    </location>
</feature>
<dbReference type="InterPro" id="IPR006170">
    <property type="entry name" value="PBP/GOBP"/>
</dbReference>
<evidence type="ECO:0000256" key="1">
    <source>
        <dbReference type="ARBA" id="ARBA00004613"/>
    </source>
</evidence>
<comment type="subcellular location">
    <subcellularLocation>
        <location evidence="1">Secreted</location>
    </subcellularLocation>
</comment>
<accession>A0A8D8JSB8</accession>